<evidence type="ECO:0000259" key="1">
    <source>
        <dbReference type="Pfam" id="PF14292"/>
    </source>
</evidence>
<sequence>MMVINHKKMTKMKNLINKLIILITIPIVLSGCEDRDLTMLNSNATLSANLSSTTVVLEKENASSDALTISWTKPDFGYDAAPNYQILIDMVGNNFANSISQPIDGGSNLQKVFTAEELNNYLISLGFEQGVPIDAEVKVVSKLGEYHELESTVIPLNITLYVTSEANCTFDQLWLVGAGITDAGWGWTTPVALACNGNGIYSGNVKLNNNGGADNNFRFFTTKDDWGSGQNFPYFEDDNYTIDSNFENANDGDSNFAFTGTSGYYYLEVNTIDKKITLSDPQPIAGCDYEQLWLVGAGVPDAGWGWATPVQLFCNGNGVYSGYVNFQNNGGADNNFRFFTVKDDWDSGQNFPYYEDAGYTIDSNFENANDGDSNFAFVGTSGSYFLTVNTVDKTITLSN</sequence>
<dbReference type="PROSITE" id="PS51257">
    <property type="entry name" value="PROKAR_LIPOPROTEIN"/>
    <property type="match status" value="1"/>
</dbReference>
<comment type="caution">
    <text evidence="2">The sequence shown here is derived from an EMBL/GenBank/DDBJ whole genome shotgun (WGS) entry which is preliminary data.</text>
</comment>
<keyword evidence="3" id="KW-1185">Reference proteome</keyword>
<protein>
    <recommendedName>
        <fullName evidence="1">SusE outer membrane protein domain-containing protein</fullName>
    </recommendedName>
</protein>
<gene>
    <name evidence="2" type="ORF">EGM88_02645</name>
</gene>
<dbReference type="AlphaFoldDB" id="A0A3N4P186"/>
<dbReference type="Proteomes" id="UP000270856">
    <property type="component" value="Unassembled WGS sequence"/>
</dbReference>
<feature type="domain" description="SusE outer membrane protein" evidence="1">
    <location>
        <begin position="34"/>
        <end position="139"/>
    </location>
</feature>
<evidence type="ECO:0000313" key="2">
    <source>
        <dbReference type="EMBL" id="RPE00179.1"/>
    </source>
</evidence>
<accession>A0A3N4P186</accession>
<reference evidence="2 3" key="1">
    <citation type="submission" date="2018-11" db="EMBL/GenBank/DDBJ databases">
        <title>Aureibaculum marinum gen. nov., sp. nov., a member of the family Flavobacteriaceae isolated from the Bohai Sea.</title>
        <authorList>
            <person name="Ji X."/>
        </authorList>
    </citation>
    <scope>NUCLEOTIDE SEQUENCE [LARGE SCALE GENOMIC DNA]</scope>
    <source>
        <strain evidence="2 3">BH-SD17</strain>
    </source>
</reference>
<dbReference type="Pfam" id="PF14292">
    <property type="entry name" value="SusE"/>
    <property type="match status" value="1"/>
</dbReference>
<dbReference type="EMBL" id="RPFJ01000002">
    <property type="protein sequence ID" value="RPE00179.1"/>
    <property type="molecule type" value="Genomic_DNA"/>
</dbReference>
<organism evidence="2 3">
    <name type="scientific">Aureibaculum marinum</name>
    <dbReference type="NCBI Taxonomy" id="2487930"/>
    <lineage>
        <taxon>Bacteria</taxon>
        <taxon>Pseudomonadati</taxon>
        <taxon>Bacteroidota</taxon>
        <taxon>Flavobacteriia</taxon>
        <taxon>Flavobacteriales</taxon>
        <taxon>Flavobacteriaceae</taxon>
        <taxon>Aureibaculum</taxon>
    </lineage>
</organism>
<evidence type="ECO:0000313" key="3">
    <source>
        <dbReference type="Proteomes" id="UP000270856"/>
    </source>
</evidence>
<dbReference type="OrthoDB" id="975117at2"/>
<name>A0A3N4P186_9FLAO</name>
<dbReference type="InterPro" id="IPR025970">
    <property type="entry name" value="SusE"/>
</dbReference>
<proteinExistence type="predicted"/>